<dbReference type="PANTHER" id="PTHR45138">
    <property type="entry name" value="REGULATORY COMPONENTS OF SENSORY TRANSDUCTION SYSTEM"/>
    <property type="match status" value="1"/>
</dbReference>
<feature type="transmembrane region" description="Helical" evidence="4">
    <location>
        <begin position="36"/>
        <end position="56"/>
    </location>
</feature>
<comment type="catalytic activity">
    <reaction evidence="2">
        <text>2 GTP = 3',3'-c-di-GMP + 2 diphosphate</text>
        <dbReference type="Rhea" id="RHEA:24898"/>
        <dbReference type="ChEBI" id="CHEBI:33019"/>
        <dbReference type="ChEBI" id="CHEBI:37565"/>
        <dbReference type="ChEBI" id="CHEBI:58805"/>
        <dbReference type="EC" id="2.7.7.65"/>
    </reaction>
</comment>
<evidence type="ECO:0000313" key="6">
    <source>
        <dbReference type="EMBL" id="ASY45236.1"/>
    </source>
</evidence>
<evidence type="ECO:0000256" key="1">
    <source>
        <dbReference type="ARBA" id="ARBA00012528"/>
    </source>
</evidence>
<evidence type="ECO:0000259" key="5">
    <source>
        <dbReference type="PROSITE" id="PS50887"/>
    </source>
</evidence>
<dbReference type="FunFam" id="3.30.70.270:FF:000001">
    <property type="entry name" value="Diguanylate cyclase domain protein"/>
    <property type="match status" value="1"/>
</dbReference>
<feature type="coiled-coil region" evidence="3">
    <location>
        <begin position="56"/>
        <end position="83"/>
    </location>
</feature>
<gene>
    <name evidence="6" type="ORF">CJD35_12915</name>
</gene>
<dbReference type="EC" id="2.7.7.65" evidence="1"/>
<dbReference type="InterPro" id="IPR000160">
    <property type="entry name" value="GGDEF_dom"/>
</dbReference>
<proteinExistence type="predicted"/>
<dbReference type="NCBIfam" id="TIGR00254">
    <property type="entry name" value="GGDEF"/>
    <property type="match status" value="1"/>
</dbReference>
<dbReference type="SMART" id="SM00267">
    <property type="entry name" value="GGDEF"/>
    <property type="match status" value="1"/>
</dbReference>
<dbReference type="CDD" id="cd01949">
    <property type="entry name" value="GGDEF"/>
    <property type="match status" value="1"/>
</dbReference>
<dbReference type="Pfam" id="PF00990">
    <property type="entry name" value="GGDEF"/>
    <property type="match status" value="1"/>
</dbReference>
<dbReference type="PANTHER" id="PTHR45138:SF9">
    <property type="entry name" value="DIGUANYLATE CYCLASE DGCM-RELATED"/>
    <property type="match status" value="1"/>
</dbReference>
<evidence type="ECO:0000256" key="3">
    <source>
        <dbReference type="SAM" id="Coils"/>
    </source>
</evidence>
<keyword evidence="4" id="KW-0812">Transmembrane</keyword>
<dbReference type="InterPro" id="IPR050469">
    <property type="entry name" value="Diguanylate_Cyclase"/>
</dbReference>
<dbReference type="GO" id="GO:0005886">
    <property type="term" value="C:plasma membrane"/>
    <property type="evidence" value="ECO:0007669"/>
    <property type="project" value="TreeGrafter"/>
</dbReference>
<organism evidence="6 7">
    <name type="scientific">Sphingobium xenophagum</name>
    <dbReference type="NCBI Taxonomy" id="121428"/>
    <lineage>
        <taxon>Bacteria</taxon>
        <taxon>Pseudomonadati</taxon>
        <taxon>Pseudomonadota</taxon>
        <taxon>Alphaproteobacteria</taxon>
        <taxon>Sphingomonadales</taxon>
        <taxon>Sphingomonadaceae</taxon>
        <taxon>Sphingobium</taxon>
    </lineage>
</organism>
<dbReference type="KEGG" id="shyd:CJD35_12915"/>
<dbReference type="Proteomes" id="UP000217141">
    <property type="component" value="Chromosome I"/>
</dbReference>
<accession>A0A249MV60</accession>
<dbReference type="GO" id="GO:0052621">
    <property type="term" value="F:diguanylate cyclase activity"/>
    <property type="evidence" value="ECO:0007669"/>
    <property type="project" value="UniProtKB-EC"/>
</dbReference>
<evidence type="ECO:0000256" key="2">
    <source>
        <dbReference type="ARBA" id="ARBA00034247"/>
    </source>
</evidence>
<sequence>MRGMHRILAGISFSVSTTMAAMFVASRFPGMEIPFPYWIFGFCTPLCISTPVCIIMSRQAEQKRRLNDKLRAALVELQQLAEVDQMTGLLNRATFLRRLQEEQDRQPGTCLLIDVDHFKAINDGYGHAMGDRVLKAIADSLRATIRSDDLCGRLGGEEFAIYLRNMPSTQATAMAERVRQAIEMLDIAAADGTHIRPTISVGAAHADGSASAGPSASAGASADQLLQRADMAMYAAKANGRNQVRLAA</sequence>
<evidence type="ECO:0000313" key="7">
    <source>
        <dbReference type="Proteomes" id="UP000217141"/>
    </source>
</evidence>
<dbReference type="AlphaFoldDB" id="A0A249MV60"/>
<keyword evidence="3" id="KW-0175">Coiled coil</keyword>
<keyword evidence="4" id="KW-1133">Transmembrane helix</keyword>
<dbReference type="SUPFAM" id="SSF55073">
    <property type="entry name" value="Nucleotide cyclase"/>
    <property type="match status" value="1"/>
</dbReference>
<dbReference type="EMBL" id="CP022745">
    <property type="protein sequence ID" value="ASY45236.1"/>
    <property type="molecule type" value="Genomic_DNA"/>
</dbReference>
<keyword evidence="4" id="KW-0472">Membrane</keyword>
<dbReference type="GO" id="GO:0043709">
    <property type="term" value="P:cell adhesion involved in single-species biofilm formation"/>
    <property type="evidence" value="ECO:0007669"/>
    <property type="project" value="TreeGrafter"/>
</dbReference>
<dbReference type="PROSITE" id="PS50887">
    <property type="entry name" value="GGDEF"/>
    <property type="match status" value="1"/>
</dbReference>
<dbReference type="GO" id="GO:1902201">
    <property type="term" value="P:negative regulation of bacterial-type flagellum-dependent cell motility"/>
    <property type="evidence" value="ECO:0007669"/>
    <property type="project" value="TreeGrafter"/>
</dbReference>
<feature type="domain" description="GGDEF" evidence="5">
    <location>
        <begin position="106"/>
        <end position="248"/>
    </location>
</feature>
<dbReference type="Gene3D" id="3.30.70.270">
    <property type="match status" value="1"/>
</dbReference>
<dbReference type="InterPro" id="IPR043128">
    <property type="entry name" value="Rev_trsase/Diguanyl_cyclase"/>
</dbReference>
<evidence type="ECO:0000256" key="4">
    <source>
        <dbReference type="SAM" id="Phobius"/>
    </source>
</evidence>
<dbReference type="InterPro" id="IPR029787">
    <property type="entry name" value="Nucleotide_cyclase"/>
</dbReference>
<protein>
    <recommendedName>
        <fullName evidence="1">diguanylate cyclase</fullName>
        <ecNumber evidence="1">2.7.7.65</ecNumber>
    </recommendedName>
</protein>
<name>A0A249MV60_SPHXE</name>
<reference evidence="6 7" key="1">
    <citation type="submission" date="2017-08" db="EMBL/GenBank/DDBJ databases">
        <title>Whole Genome Sequence of Sphingobium hydrophobicum C1: Insights into Adaption to the Electronic-waste Contaminated Sediment.</title>
        <authorList>
            <person name="Song D."/>
            <person name="Chen X."/>
            <person name="Xu M."/>
        </authorList>
    </citation>
    <scope>NUCLEOTIDE SEQUENCE [LARGE SCALE GENOMIC DNA]</scope>
    <source>
        <strain evidence="6 7">C1</strain>
    </source>
</reference>